<evidence type="ECO:0000256" key="11">
    <source>
        <dbReference type="ARBA" id="ARBA00023136"/>
    </source>
</evidence>
<dbReference type="NCBIfam" id="TIGR01783">
    <property type="entry name" value="TonB-siderophor"/>
    <property type="match status" value="1"/>
</dbReference>
<feature type="domain" description="TonB-dependent receptor plug" evidence="19">
    <location>
        <begin position="76"/>
        <end position="171"/>
    </location>
</feature>
<dbReference type="GO" id="GO:0038023">
    <property type="term" value="F:signaling receptor activity"/>
    <property type="evidence" value="ECO:0007669"/>
    <property type="project" value="InterPro"/>
</dbReference>
<proteinExistence type="inferred from homology"/>
<dbReference type="PROSITE" id="PS01156">
    <property type="entry name" value="TONB_DEPENDENT_REC_2"/>
    <property type="match status" value="1"/>
</dbReference>
<evidence type="ECO:0000256" key="15">
    <source>
        <dbReference type="PROSITE-ProRule" id="PRU10144"/>
    </source>
</evidence>
<dbReference type="Gene3D" id="2.170.130.10">
    <property type="entry name" value="TonB-dependent receptor, plug domain"/>
    <property type="match status" value="1"/>
</dbReference>
<keyword evidence="5" id="KW-0410">Iron transport</keyword>
<organism evidence="20 21">
    <name type="scientific">Undibacterium luofuense</name>
    <dbReference type="NCBI Taxonomy" id="2828733"/>
    <lineage>
        <taxon>Bacteria</taxon>
        <taxon>Pseudomonadati</taxon>
        <taxon>Pseudomonadota</taxon>
        <taxon>Betaproteobacteria</taxon>
        <taxon>Burkholderiales</taxon>
        <taxon>Oxalobacteraceae</taxon>
        <taxon>Undibacterium</taxon>
    </lineage>
</organism>
<name>A0A941I4E1_9BURK</name>
<dbReference type="InterPro" id="IPR036942">
    <property type="entry name" value="Beta-barrel_TonB_sf"/>
</dbReference>
<evidence type="ECO:0000256" key="4">
    <source>
        <dbReference type="ARBA" id="ARBA00022452"/>
    </source>
</evidence>
<keyword evidence="6 14" id="KW-0812">Transmembrane</keyword>
<evidence type="ECO:0000256" key="8">
    <source>
        <dbReference type="ARBA" id="ARBA00023004"/>
    </source>
</evidence>
<keyword evidence="12 20" id="KW-0675">Receptor</keyword>
<dbReference type="PANTHER" id="PTHR32552">
    <property type="entry name" value="FERRICHROME IRON RECEPTOR-RELATED"/>
    <property type="match status" value="1"/>
</dbReference>
<dbReference type="GO" id="GO:0015891">
    <property type="term" value="P:siderophore transport"/>
    <property type="evidence" value="ECO:0007669"/>
    <property type="project" value="InterPro"/>
</dbReference>
<sequence>MSTLQNTADHQRQTTSSVNKGLRLSPLALLLASCFLPSAHAADQVLEEIKVSTTREQKRDYEVSQTRTATKIPVALRDTPQTVNIVNLPVLREQNASSVQDALQNVAGLSFSVGDGQRDQVTIRGFSAILDQFVDGVRDDAMYFRDLSNTERIEVLKGPASVLYGRGSSGGLVNRVSKKPFDTSLTEIGLTAGTAGQRRTELDLNIPSSQKGTAFRLTGALEDSSNFRNQYFLERNAIAPSFSYQISPDTKVLLQADYLHDKRLADQGIPGYRGRPVDVPVETYFGAANGKERAFIQSDVYSASVTLDHKFNDNWQWHSVVRSYDFALNRNYTTNTIKDGVTPTLTIAHASRQRNENGTYWQNELTQKLQTGSVKHLMLYGVELGYQNKGEFLRSRANAATYNLFAPQLVTLPALPDNTPVSTSVINKVDIAGVYLQDLMTITPEWKVMAGLRYDQLRQSRDDLTPKNQDLRRTDKTVSPRIGLIWQPQISTSVYATWNRSFQPVSDLFTLRNNSDQLKPSETVNKEAGVKYDWNAQASITASVFDMSQTNIQVADPANANFSLPVGRQSTRGVELSFTGYLTPEWQVLAGYAWMRGRIDQSTELTSAKTPFQGNTASLTPTHSMNLWLRHQLTPQWYVAVGGRAESARFASADNLLTLPGYGVMQLGAGYQSEKLDVSLTLGNVLNRKYFVAAHSGANDYNMPGAPRSLTASLRYRF</sequence>
<evidence type="ECO:0000256" key="7">
    <source>
        <dbReference type="ARBA" id="ARBA00022729"/>
    </source>
</evidence>
<dbReference type="InterPro" id="IPR000531">
    <property type="entry name" value="Beta-barrel_TonB"/>
</dbReference>
<feature type="signal peptide" evidence="17">
    <location>
        <begin position="1"/>
        <end position="41"/>
    </location>
</feature>
<dbReference type="InterPro" id="IPR037066">
    <property type="entry name" value="Plug_dom_sf"/>
</dbReference>
<reference evidence="20" key="1">
    <citation type="submission" date="2021-04" db="EMBL/GenBank/DDBJ databases">
        <title>novel species isolated from subtropical streams in China.</title>
        <authorList>
            <person name="Lu H."/>
        </authorList>
    </citation>
    <scope>NUCLEOTIDE SEQUENCE</scope>
    <source>
        <strain evidence="20">LFS511W</strain>
    </source>
</reference>
<evidence type="ECO:0000313" key="21">
    <source>
        <dbReference type="Proteomes" id="UP000680067"/>
    </source>
</evidence>
<dbReference type="CDD" id="cd01347">
    <property type="entry name" value="ligand_gated_channel"/>
    <property type="match status" value="1"/>
</dbReference>
<keyword evidence="8" id="KW-0408">Iron</keyword>
<dbReference type="PROSITE" id="PS52016">
    <property type="entry name" value="TONB_DEPENDENT_REC_3"/>
    <property type="match status" value="1"/>
</dbReference>
<keyword evidence="21" id="KW-1185">Reference proteome</keyword>
<comment type="subcellular location">
    <subcellularLocation>
        <location evidence="1 14">Cell outer membrane</location>
        <topology evidence="1 14">Multi-pass membrane protein</topology>
    </subcellularLocation>
</comment>
<feature type="domain" description="TonB-dependent receptor-like beta-barrel" evidence="18">
    <location>
        <begin position="244"/>
        <end position="685"/>
    </location>
</feature>
<evidence type="ECO:0000256" key="12">
    <source>
        <dbReference type="ARBA" id="ARBA00023170"/>
    </source>
</evidence>
<evidence type="ECO:0000256" key="17">
    <source>
        <dbReference type="SAM" id="SignalP"/>
    </source>
</evidence>
<keyword evidence="10 16" id="KW-0798">TonB box</keyword>
<keyword evidence="9" id="KW-0406">Ion transport</keyword>
<evidence type="ECO:0000256" key="1">
    <source>
        <dbReference type="ARBA" id="ARBA00004571"/>
    </source>
</evidence>
<dbReference type="InterPro" id="IPR010917">
    <property type="entry name" value="TonB_rcpt_CS"/>
</dbReference>
<keyword evidence="13 14" id="KW-0998">Cell outer membrane</keyword>
<dbReference type="PANTHER" id="PTHR32552:SF68">
    <property type="entry name" value="FERRICHROME OUTER MEMBRANE TRANSPORTER_PHAGE RECEPTOR"/>
    <property type="match status" value="1"/>
</dbReference>
<dbReference type="Pfam" id="PF00593">
    <property type="entry name" value="TonB_dep_Rec_b-barrel"/>
    <property type="match status" value="1"/>
</dbReference>
<keyword evidence="11 14" id="KW-0472">Membrane</keyword>
<evidence type="ECO:0000256" key="2">
    <source>
        <dbReference type="ARBA" id="ARBA00009810"/>
    </source>
</evidence>
<feature type="chain" id="PRO_5036714465" evidence="17">
    <location>
        <begin position="42"/>
        <end position="718"/>
    </location>
</feature>
<dbReference type="Proteomes" id="UP000680067">
    <property type="component" value="Unassembled WGS sequence"/>
</dbReference>
<comment type="caution">
    <text evidence="20">The sequence shown here is derived from an EMBL/GenBank/DDBJ whole genome shotgun (WGS) entry which is preliminary data.</text>
</comment>
<dbReference type="AlphaFoldDB" id="A0A941I4E1"/>
<dbReference type="EMBL" id="JAGSPN010000003">
    <property type="protein sequence ID" value="MBR7781572.1"/>
    <property type="molecule type" value="Genomic_DNA"/>
</dbReference>
<evidence type="ECO:0000256" key="14">
    <source>
        <dbReference type="PROSITE-ProRule" id="PRU01360"/>
    </source>
</evidence>
<dbReference type="InterPro" id="IPR012910">
    <property type="entry name" value="Plug_dom"/>
</dbReference>
<evidence type="ECO:0000256" key="6">
    <source>
        <dbReference type="ARBA" id="ARBA00022692"/>
    </source>
</evidence>
<evidence type="ECO:0000256" key="13">
    <source>
        <dbReference type="ARBA" id="ARBA00023237"/>
    </source>
</evidence>
<comment type="similarity">
    <text evidence="2 14 16">Belongs to the TonB-dependent receptor family.</text>
</comment>
<evidence type="ECO:0000256" key="10">
    <source>
        <dbReference type="ARBA" id="ARBA00023077"/>
    </source>
</evidence>
<keyword evidence="3 14" id="KW-0813">Transport</keyword>
<dbReference type="GO" id="GO:0015344">
    <property type="term" value="F:siderophore uptake transmembrane transporter activity"/>
    <property type="evidence" value="ECO:0007669"/>
    <property type="project" value="TreeGrafter"/>
</dbReference>
<dbReference type="SUPFAM" id="SSF56935">
    <property type="entry name" value="Porins"/>
    <property type="match status" value="1"/>
</dbReference>
<feature type="short sequence motif" description="TonB C-terminal box" evidence="15">
    <location>
        <begin position="701"/>
        <end position="718"/>
    </location>
</feature>
<evidence type="ECO:0000259" key="19">
    <source>
        <dbReference type="Pfam" id="PF07715"/>
    </source>
</evidence>
<evidence type="ECO:0000256" key="5">
    <source>
        <dbReference type="ARBA" id="ARBA00022496"/>
    </source>
</evidence>
<protein>
    <submittedName>
        <fullName evidence="20">TonB-dependent siderophore receptor</fullName>
    </submittedName>
</protein>
<evidence type="ECO:0000313" key="20">
    <source>
        <dbReference type="EMBL" id="MBR7781572.1"/>
    </source>
</evidence>
<dbReference type="Gene3D" id="2.40.170.20">
    <property type="entry name" value="TonB-dependent receptor, beta-barrel domain"/>
    <property type="match status" value="1"/>
</dbReference>
<dbReference type="RefSeq" id="WP_212686929.1">
    <property type="nucleotide sequence ID" value="NZ_JAGSPN010000003.1"/>
</dbReference>
<gene>
    <name evidence="20" type="ORF">KDM89_05445</name>
</gene>
<evidence type="ECO:0000256" key="9">
    <source>
        <dbReference type="ARBA" id="ARBA00023065"/>
    </source>
</evidence>
<dbReference type="GO" id="GO:0009279">
    <property type="term" value="C:cell outer membrane"/>
    <property type="evidence" value="ECO:0007669"/>
    <property type="project" value="UniProtKB-SubCell"/>
</dbReference>
<evidence type="ECO:0000256" key="16">
    <source>
        <dbReference type="RuleBase" id="RU003357"/>
    </source>
</evidence>
<dbReference type="InterPro" id="IPR039426">
    <property type="entry name" value="TonB-dep_rcpt-like"/>
</dbReference>
<dbReference type="InterPro" id="IPR010105">
    <property type="entry name" value="TonB_sidphr_rcpt"/>
</dbReference>
<keyword evidence="7 17" id="KW-0732">Signal</keyword>
<keyword evidence="4 14" id="KW-1134">Transmembrane beta strand</keyword>
<dbReference type="Pfam" id="PF07715">
    <property type="entry name" value="Plug"/>
    <property type="match status" value="1"/>
</dbReference>
<evidence type="ECO:0000256" key="3">
    <source>
        <dbReference type="ARBA" id="ARBA00022448"/>
    </source>
</evidence>
<evidence type="ECO:0000259" key="18">
    <source>
        <dbReference type="Pfam" id="PF00593"/>
    </source>
</evidence>
<accession>A0A941I4E1</accession>
<dbReference type="FunFam" id="2.170.130.10:FF:000001">
    <property type="entry name" value="Catecholate siderophore TonB-dependent receptor"/>
    <property type="match status" value="1"/>
</dbReference>